<dbReference type="Pfam" id="PF07508">
    <property type="entry name" value="Recombinase"/>
    <property type="match status" value="1"/>
</dbReference>
<protein>
    <recommendedName>
        <fullName evidence="1">Recombinase domain-containing protein</fullName>
    </recommendedName>
</protein>
<evidence type="ECO:0000313" key="2">
    <source>
        <dbReference type="EMBL" id="XFO67673.1"/>
    </source>
</evidence>
<gene>
    <name evidence="2" type="ORF">SPSIL_038920</name>
</gene>
<dbReference type="EMBL" id="CP155573">
    <property type="protein sequence ID" value="XFO67673.1"/>
    <property type="molecule type" value="Genomic_DNA"/>
</dbReference>
<reference evidence="2" key="1">
    <citation type="submission" date="2024-05" db="EMBL/GenBank/DDBJ databases">
        <title>Isolation and characterization of Sporomusa carbonis sp. nov., a carboxydotrophic hydrogenogen in the genus of Sporomusa isolated from a charcoal burning pile.</title>
        <authorList>
            <person name="Boeer T."/>
            <person name="Rosenbaum F."/>
            <person name="Eysell L."/>
            <person name="Mueller V."/>
            <person name="Daniel R."/>
            <person name="Poehlein A."/>
        </authorList>
    </citation>
    <scope>NUCLEOTIDE SEQUENCE [LARGE SCALE GENOMIC DNA]</scope>
    <source>
        <strain evidence="2">DSM 10669</strain>
    </source>
</reference>
<dbReference type="InterPro" id="IPR011109">
    <property type="entry name" value="DNA_bind_recombinase_dom"/>
</dbReference>
<name>A0ABZ3IQD9_9FIRM</name>
<feature type="domain" description="Recombinase" evidence="1">
    <location>
        <begin position="1"/>
        <end position="59"/>
    </location>
</feature>
<dbReference type="InterPro" id="IPR038109">
    <property type="entry name" value="DNA_bind_recomb_sf"/>
</dbReference>
<evidence type="ECO:0000259" key="1">
    <source>
        <dbReference type="Pfam" id="PF07508"/>
    </source>
</evidence>
<sequence length="63" mass="7323">MLSNGKYKGEALLQKTYKVDFLSKKRAENTGQVPQYLVEDSHPVIIDKEIWEAVQLKMEIYHA</sequence>
<organism evidence="2 3">
    <name type="scientific">Sporomusa silvacetica DSM 10669</name>
    <dbReference type="NCBI Taxonomy" id="1123289"/>
    <lineage>
        <taxon>Bacteria</taxon>
        <taxon>Bacillati</taxon>
        <taxon>Bacillota</taxon>
        <taxon>Negativicutes</taxon>
        <taxon>Selenomonadales</taxon>
        <taxon>Sporomusaceae</taxon>
        <taxon>Sporomusa</taxon>
    </lineage>
</organism>
<dbReference type="Proteomes" id="UP000216752">
    <property type="component" value="Chromosome"/>
</dbReference>
<accession>A0ABZ3IQD9</accession>
<evidence type="ECO:0000313" key="3">
    <source>
        <dbReference type="Proteomes" id="UP000216752"/>
    </source>
</evidence>
<keyword evidence="3" id="KW-1185">Reference proteome</keyword>
<proteinExistence type="predicted"/>
<dbReference type="Gene3D" id="3.90.1750.20">
    <property type="entry name" value="Putative Large Serine Recombinase, Chain B, Domain 2"/>
    <property type="match status" value="1"/>
</dbReference>